<evidence type="ECO:0000313" key="1">
    <source>
        <dbReference type="EMBL" id="KAK9115010.1"/>
    </source>
</evidence>
<dbReference type="Proteomes" id="UP001420932">
    <property type="component" value="Unassembled WGS sequence"/>
</dbReference>
<sequence>MTTLLTRVMYITKHAGRLILYMQARASHQENITRGIQSLLIFVANSTDSSIKIVGFVAKDRRNHSISSSLRGIEELGGSVIDRDWRIWGGLDGRVRGGECEIDGDGGGEVEGAAAQLRDAAGVAVGEPEVPAVHEGGFEG</sequence>
<dbReference type="AlphaFoldDB" id="A0AAP0IGR8"/>
<protein>
    <submittedName>
        <fullName evidence="1">Uncharacterized protein</fullName>
    </submittedName>
</protein>
<reference evidence="1 2" key="1">
    <citation type="submission" date="2024-01" db="EMBL/GenBank/DDBJ databases">
        <title>Genome assemblies of Stephania.</title>
        <authorList>
            <person name="Yang L."/>
        </authorList>
    </citation>
    <scope>NUCLEOTIDE SEQUENCE [LARGE SCALE GENOMIC DNA]</scope>
    <source>
        <strain evidence="1">YNDBR</strain>
        <tissue evidence="1">Leaf</tissue>
    </source>
</reference>
<proteinExistence type="predicted"/>
<keyword evidence="2" id="KW-1185">Reference proteome</keyword>
<evidence type="ECO:0000313" key="2">
    <source>
        <dbReference type="Proteomes" id="UP001420932"/>
    </source>
</evidence>
<dbReference type="EMBL" id="JBBNAF010000009">
    <property type="protein sequence ID" value="KAK9115010.1"/>
    <property type="molecule type" value="Genomic_DNA"/>
</dbReference>
<name>A0AAP0IGR8_9MAGN</name>
<comment type="caution">
    <text evidence="1">The sequence shown here is derived from an EMBL/GenBank/DDBJ whole genome shotgun (WGS) entry which is preliminary data.</text>
</comment>
<organism evidence="1 2">
    <name type="scientific">Stephania yunnanensis</name>
    <dbReference type="NCBI Taxonomy" id="152371"/>
    <lineage>
        <taxon>Eukaryota</taxon>
        <taxon>Viridiplantae</taxon>
        <taxon>Streptophyta</taxon>
        <taxon>Embryophyta</taxon>
        <taxon>Tracheophyta</taxon>
        <taxon>Spermatophyta</taxon>
        <taxon>Magnoliopsida</taxon>
        <taxon>Ranunculales</taxon>
        <taxon>Menispermaceae</taxon>
        <taxon>Menispermoideae</taxon>
        <taxon>Cissampelideae</taxon>
        <taxon>Stephania</taxon>
    </lineage>
</organism>
<accession>A0AAP0IGR8</accession>
<gene>
    <name evidence="1" type="ORF">Syun_021807</name>
</gene>